<protein>
    <submittedName>
        <fullName evidence="2">Uncharacterized protein</fullName>
    </submittedName>
</protein>
<gene>
    <name evidence="2" type="ORF">METZ01_LOCUS97364</name>
</gene>
<evidence type="ECO:0000256" key="1">
    <source>
        <dbReference type="SAM" id="Phobius"/>
    </source>
</evidence>
<sequence>MTLDTFAYPYPGKSTILSFSLILNKLIDCVLPGVLLVLANFLDFVIALIMLDFPTFERPTKQHSGS</sequence>
<dbReference type="AlphaFoldDB" id="A0A381VW40"/>
<organism evidence="2">
    <name type="scientific">marine metagenome</name>
    <dbReference type="NCBI Taxonomy" id="408172"/>
    <lineage>
        <taxon>unclassified sequences</taxon>
        <taxon>metagenomes</taxon>
        <taxon>ecological metagenomes</taxon>
    </lineage>
</organism>
<reference evidence="2" key="1">
    <citation type="submission" date="2018-05" db="EMBL/GenBank/DDBJ databases">
        <authorList>
            <person name="Lanie J.A."/>
            <person name="Ng W.-L."/>
            <person name="Kazmierczak K.M."/>
            <person name="Andrzejewski T.M."/>
            <person name="Davidsen T.M."/>
            <person name="Wayne K.J."/>
            <person name="Tettelin H."/>
            <person name="Glass J.I."/>
            <person name="Rusch D."/>
            <person name="Podicherti R."/>
            <person name="Tsui H.-C.T."/>
            <person name="Winkler M.E."/>
        </authorList>
    </citation>
    <scope>NUCLEOTIDE SEQUENCE</scope>
</reference>
<keyword evidence="1" id="KW-1133">Transmembrane helix</keyword>
<proteinExistence type="predicted"/>
<keyword evidence="1" id="KW-0812">Transmembrane</keyword>
<keyword evidence="1" id="KW-0472">Membrane</keyword>
<dbReference type="EMBL" id="UINC01009963">
    <property type="protein sequence ID" value="SVA44510.1"/>
    <property type="molecule type" value="Genomic_DNA"/>
</dbReference>
<feature type="transmembrane region" description="Helical" evidence="1">
    <location>
        <begin position="30"/>
        <end position="51"/>
    </location>
</feature>
<accession>A0A381VW40</accession>
<name>A0A381VW40_9ZZZZ</name>
<evidence type="ECO:0000313" key="2">
    <source>
        <dbReference type="EMBL" id="SVA44510.1"/>
    </source>
</evidence>